<dbReference type="InterPro" id="IPR000653">
    <property type="entry name" value="DegT/StrS_aminotransferase"/>
</dbReference>
<feature type="active site" description="Proton acceptor" evidence="1">
    <location>
        <position position="186"/>
    </location>
</feature>
<gene>
    <name evidence="4" type="ORF">BED41_03565</name>
</gene>
<dbReference type="KEGG" id="cpor:BED41_03565"/>
<evidence type="ECO:0000256" key="1">
    <source>
        <dbReference type="PIRSR" id="PIRSR000390-1"/>
    </source>
</evidence>
<dbReference type="GeneID" id="83056930"/>
<evidence type="ECO:0000256" key="2">
    <source>
        <dbReference type="PIRSR" id="PIRSR000390-2"/>
    </source>
</evidence>
<dbReference type="PANTHER" id="PTHR30244:SF34">
    <property type="entry name" value="DTDP-4-AMINO-4,6-DIDEOXYGALACTOSE TRANSAMINASE"/>
    <property type="match status" value="1"/>
</dbReference>
<proteinExistence type="inferred from homology"/>
<keyword evidence="4" id="KW-0808">Transferase</keyword>
<dbReference type="OrthoDB" id="9810913at2"/>
<dbReference type="Gene3D" id="3.90.1150.10">
    <property type="entry name" value="Aspartate Aminotransferase, domain 1"/>
    <property type="match status" value="1"/>
</dbReference>
<sequence>MAGAEIFNSDEVRAIADVIERKMIHRYGSHDSRGGIYRAEDFEEKAKALTGSKYALALSSGTAALITALKGIGIRPGDEIITSPFTFIATVEAIVACDAVPVFGDIDETLSLDAASAERLITPRTKAVMPVHMFGVAADMDAFTALGRKYGIPIIEDACEVVGGTYKGRALGSIGTCGTWSFDPNKTLTVGEGGMVFTDDHDIWYRMDCYHDHGHIHSKEHDRGAEGKFGLGVNYRISEVQGALGVVALEKMPAALAALRASKKKIVDAGAAAGLTPRPMHDAEGDTATHVIFMLPTAEAAKRFQAAAKEAGAGCAIIADNTWHYAKHWQALAEMGGREYFGNRTPSYAPETMAQAESLLSRAVMFGLNIRMSDEAVDGIAKAVRTAAKASL</sequence>
<dbReference type="RefSeq" id="WP_066743189.1">
    <property type="nucleotide sequence ID" value="NZ_CP016757.1"/>
</dbReference>
<dbReference type="SUPFAM" id="SSF53383">
    <property type="entry name" value="PLP-dependent transferases"/>
    <property type="match status" value="1"/>
</dbReference>
<dbReference type="GO" id="GO:0000271">
    <property type="term" value="P:polysaccharide biosynthetic process"/>
    <property type="evidence" value="ECO:0007669"/>
    <property type="project" value="TreeGrafter"/>
</dbReference>
<evidence type="ECO:0000313" key="5">
    <source>
        <dbReference type="Proteomes" id="UP000093044"/>
    </source>
</evidence>
<dbReference type="EMBL" id="CP016757">
    <property type="protein sequence ID" value="ANZ44249.1"/>
    <property type="molecule type" value="Genomic_DNA"/>
</dbReference>
<dbReference type="GO" id="GO:0008483">
    <property type="term" value="F:transaminase activity"/>
    <property type="evidence" value="ECO:0007669"/>
    <property type="project" value="UniProtKB-KW"/>
</dbReference>
<dbReference type="AlphaFoldDB" id="A0A1B2I2Q4"/>
<dbReference type="InterPro" id="IPR015422">
    <property type="entry name" value="PyrdxlP-dep_Trfase_small"/>
</dbReference>
<protein>
    <submittedName>
        <fullName evidence="4">Glutamine--scyllo-inositol aminotransferase</fullName>
    </submittedName>
</protein>
<dbReference type="STRING" id="1197717.BED41_03565"/>
<feature type="modified residue" description="N6-(pyridoxal phosphate)lysine" evidence="2">
    <location>
        <position position="186"/>
    </location>
</feature>
<dbReference type="Pfam" id="PF01041">
    <property type="entry name" value="DegT_DnrJ_EryC1"/>
    <property type="match status" value="1"/>
</dbReference>
<dbReference type="InterPro" id="IPR015424">
    <property type="entry name" value="PyrdxlP-dep_Trfase"/>
</dbReference>
<dbReference type="GO" id="GO:0030170">
    <property type="term" value="F:pyridoxal phosphate binding"/>
    <property type="evidence" value="ECO:0007669"/>
    <property type="project" value="TreeGrafter"/>
</dbReference>
<keyword evidence="4" id="KW-0032">Aminotransferase</keyword>
<accession>A0A1B2I2Q4</accession>
<reference evidence="4" key="1">
    <citation type="submission" date="2016-08" db="EMBL/GenBank/DDBJ databases">
        <title>Complete genome of Cloacibacillus porcorum.</title>
        <authorList>
            <person name="Looft T."/>
            <person name="Bayles D.O."/>
            <person name="Alt D.P."/>
        </authorList>
    </citation>
    <scope>NUCLEOTIDE SEQUENCE [LARGE SCALE GENOMIC DNA]</scope>
    <source>
        <strain evidence="4">CL-84</strain>
    </source>
</reference>
<keyword evidence="5" id="KW-1185">Reference proteome</keyword>
<comment type="similarity">
    <text evidence="3">Belongs to the DegT/DnrJ/EryC1 family.</text>
</comment>
<dbReference type="PIRSF" id="PIRSF000390">
    <property type="entry name" value="PLP_StrS"/>
    <property type="match status" value="1"/>
</dbReference>
<organism evidence="4 5">
    <name type="scientific">Cloacibacillus porcorum</name>
    <dbReference type="NCBI Taxonomy" id="1197717"/>
    <lineage>
        <taxon>Bacteria</taxon>
        <taxon>Thermotogati</taxon>
        <taxon>Synergistota</taxon>
        <taxon>Synergistia</taxon>
        <taxon>Synergistales</taxon>
        <taxon>Synergistaceae</taxon>
        <taxon>Cloacibacillus</taxon>
    </lineage>
</organism>
<dbReference type="PANTHER" id="PTHR30244">
    <property type="entry name" value="TRANSAMINASE"/>
    <property type="match status" value="1"/>
</dbReference>
<dbReference type="Proteomes" id="UP000093044">
    <property type="component" value="Chromosome"/>
</dbReference>
<evidence type="ECO:0000256" key="3">
    <source>
        <dbReference type="RuleBase" id="RU004508"/>
    </source>
</evidence>
<dbReference type="Gene3D" id="3.40.640.10">
    <property type="entry name" value="Type I PLP-dependent aspartate aminotransferase-like (Major domain)"/>
    <property type="match status" value="1"/>
</dbReference>
<dbReference type="InterPro" id="IPR015421">
    <property type="entry name" value="PyrdxlP-dep_Trfase_major"/>
</dbReference>
<keyword evidence="2 3" id="KW-0663">Pyridoxal phosphate</keyword>
<evidence type="ECO:0000313" key="4">
    <source>
        <dbReference type="EMBL" id="ANZ44249.1"/>
    </source>
</evidence>
<dbReference type="CDD" id="cd00616">
    <property type="entry name" value="AHBA_syn"/>
    <property type="match status" value="1"/>
</dbReference>
<name>A0A1B2I2Q4_9BACT</name>